<dbReference type="EMBL" id="BGPR01000324">
    <property type="protein sequence ID" value="GBM13239.1"/>
    <property type="molecule type" value="Genomic_DNA"/>
</dbReference>
<organism evidence="1 2">
    <name type="scientific">Araneus ventricosus</name>
    <name type="common">Orbweaver spider</name>
    <name type="synonym">Epeira ventricosa</name>
    <dbReference type="NCBI Taxonomy" id="182803"/>
    <lineage>
        <taxon>Eukaryota</taxon>
        <taxon>Metazoa</taxon>
        <taxon>Ecdysozoa</taxon>
        <taxon>Arthropoda</taxon>
        <taxon>Chelicerata</taxon>
        <taxon>Arachnida</taxon>
        <taxon>Araneae</taxon>
        <taxon>Araneomorphae</taxon>
        <taxon>Entelegynae</taxon>
        <taxon>Araneoidea</taxon>
        <taxon>Araneidae</taxon>
        <taxon>Araneus</taxon>
    </lineage>
</organism>
<reference evidence="1 2" key="1">
    <citation type="journal article" date="2019" name="Sci. Rep.">
        <title>Orb-weaving spider Araneus ventricosus genome elucidates the spidroin gene catalogue.</title>
        <authorList>
            <person name="Kono N."/>
            <person name="Nakamura H."/>
            <person name="Ohtoshi R."/>
            <person name="Moran D.A.P."/>
            <person name="Shinohara A."/>
            <person name="Yoshida Y."/>
            <person name="Fujiwara M."/>
            <person name="Mori M."/>
            <person name="Tomita M."/>
            <person name="Arakawa K."/>
        </authorList>
    </citation>
    <scope>NUCLEOTIDE SEQUENCE [LARGE SCALE GENOMIC DNA]</scope>
</reference>
<gene>
    <name evidence="1" type="ORF">AVEN_214943_1</name>
</gene>
<dbReference type="AlphaFoldDB" id="A0A4Y2DAH3"/>
<accession>A0A4Y2DAH3</accession>
<proteinExistence type="predicted"/>
<comment type="caution">
    <text evidence="1">The sequence shown here is derived from an EMBL/GenBank/DDBJ whole genome shotgun (WGS) entry which is preliminary data.</text>
</comment>
<name>A0A4Y2DAH3_ARAVE</name>
<dbReference type="Proteomes" id="UP000499080">
    <property type="component" value="Unassembled WGS sequence"/>
</dbReference>
<sequence>MCTVAPITSDSCDDPPFHSKGNTCHRRSAPRITPPLLYTRGKRDPVYLSAGFSSPYMRCPLKAITESYDETRDSLLSICRRLREFVKAHKLAKNDKYFNVNSLLKPK</sequence>
<evidence type="ECO:0000313" key="2">
    <source>
        <dbReference type="Proteomes" id="UP000499080"/>
    </source>
</evidence>
<evidence type="ECO:0000313" key="1">
    <source>
        <dbReference type="EMBL" id="GBM13239.1"/>
    </source>
</evidence>
<keyword evidence="2" id="KW-1185">Reference proteome</keyword>
<protein>
    <submittedName>
        <fullName evidence="1">Uncharacterized protein</fullName>
    </submittedName>
</protein>